<keyword evidence="2" id="KW-0812">Transmembrane</keyword>
<accession>A0AA97FG82</accession>
<sequence>MPSREDEALTWEGDDDPTLQPGGDALADGGAPDAEPQASPDAESPSPDGRHAVGGGGGGGDAVPEGSEPADADRRADAEERAPLGNVALVSLGLLGGVYLLWSVGWFLGATRLRDRIETSTDAVADFMYLGSMWLAVASPLIWFAVVWLGTRRAPLWQRFLWLVAGAVLLVPWPFVMVGVIGQ</sequence>
<dbReference type="Proteomes" id="UP001305498">
    <property type="component" value="Chromosome"/>
</dbReference>
<gene>
    <name evidence="3" type="ORF">N8K70_09850</name>
</gene>
<dbReference type="AlphaFoldDB" id="A0AA97FG82"/>
<evidence type="ECO:0000313" key="4">
    <source>
        <dbReference type="Proteomes" id="UP001305498"/>
    </source>
</evidence>
<feature type="compositionally biased region" description="Low complexity" evidence="1">
    <location>
        <begin position="21"/>
        <end position="36"/>
    </location>
</feature>
<reference evidence="3 4" key="1">
    <citation type="submission" date="2023-02" db="EMBL/GenBank/DDBJ databases">
        <title>Microbacterium betulae sp. nov., isolated from birch wood.</title>
        <authorList>
            <person name="Pasciak M."/>
            <person name="Pawlik K.J."/>
            <person name="Martynowski D."/>
            <person name="Laczmanski L."/>
            <person name="Ciekot J."/>
            <person name="Szponar B."/>
            <person name="Wojcik-Fatla A."/>
            <person name="Mackiewicz B."/>
            <person name="Farian E."/>
            <person name="Cholewa G."/>
            <person name="Cholewa A."/>
            <person name="Dutkiewicz J."/>
        </authorList>
    </citation>
    <scope>NUCLEOTIDE SEQUENCE [LARGE SCALE GENOMIC DNA]</scope>
    <source>
        <strain evidence="3 4">AB</strain>
    </source>
</reference>
<feature type="transmembrane region" description="Helical" evidence="2">
    <location>
        <begin position="160"/>
        <end position="181"/>
    </location>
</feature>
<organism evidence="3 4">
    <name type="scientific">Microbacterium betulae</name>
    <dbReference type="NCBI Taxonomy" id="2981139"/>
    <lineage>
        <taxon>Bacteria</taxon>
        <taxon>Bacillati</taxon>
        <taxon>Actinomycetota</taxon>
        <taxon>Actinomycetes</taxon>
        <taxon>Micrococcales</taxon>
        <taxon>Microbacteriaceae</taxon>
        <taxon>Microbacterium</taxon>
    </lineage>
</organism>
<name>A0AA97FG82_9MICO</name>
<dbReference type="KEGG" id="mbet:N8K70_09850"/>
<evidence type="ECO:0000313" key="3">
    <source>
        <dbReference type="EMBL" id="WOF21695.1"/>
    </source>
</evidence>
<keyword evidence="2" id="KW-1133">Transmembrane helix</keyword>
<feature type="compositionally biased region" description="Gly residues" evidence="1">
    <location>
        <begin position="52"/>
        <end position="61"/>
    </location>
</feature>
<dbReference type="EMBL" id="CP118157">
    <property type="protein sequence ID" value="WOF21695.1"/>
    <property type="molecule type" value="Genomic_DNA"/>
</dbReference>
<evidence type="ECO:0000256" key="1">
    <source>
        <dbReference type="SAM" id="MobiDB-lite"/>
    </source>
</evidence>
<keyword evidence="4" id="KW-1185">Reference proteome</keyword>
<feature type="region of interest" description="Disordered" evidence="1">
    <location>
        <begin position="1"/>
        <end position="77"/>
    </location>
</feature>
<proteinExistence type="predicted"/>
<protein>
    <submittedName>
        <fullName evidence="3">DNA polymerase III subunit gamma/tau</fullName>
    </submittedName>
</protein>
<feature type="transmembrane region" description="Helical" evidence="2">
    <location>
        <begin position="127"/>
        <end position="148"/>
    </location>
</feature>
<feature type="compositionally biased region" description="Acidic residues" evidence="1">
    <location>
        <begin position="8"/>
        <end position="17"/>
    </location>
</feature>
<evidence type="ECO:0000256" key="2">
    <source>
        <dbReference type="SAM" id="Phobius"/>
    </source>
</evidence>
<feature type="transmembrane region" description="Helical" evidence="2">
    <location>
        <begin position="84"/>
        <end position="107"/>
    </location>
</feature>
<dbReference type="RefSeq" id="WP_317138172.1">
    <property type="nucleotide sequence ID" value="NZ_CP118157.1"/>
</dbReference>
<keyword evidence="2" id="KW-0472">Membrane</keyword>